<gene>
    <name evidence="2" type="ORF">FIBSPDRAFT_63558</name>
</gene>
<evidence type="ECO:0000256" key="1">
    <source>
        <dbReference type="SAM" id="MobiDB-lite"/>
    </source>
</evidence>
<evidence type="ECO:0000313" key="2">
    <source>
        <dbReference type="EMBL" id="KZP16255.1"/>
    </source>
</evidence>
<dbReference type="EMBL" id="KV417595">
    <property type="protein sequence ID" value="KZP16255.1"/>
    <property type="molecule type" value="Genomic_DNA"/>
</dbReference>
<reference evidence="2 3" key="1">
    <citation type="journal article" date="2016" name="Mol. Biol. Evol.">
        <title>Comparative Genomics of Early-Diverging Mushroom-Forming Fungi Provides Insights into the Origins of Lignocellulose Decay Capabilities.</title>
        <authorList>
            <person name="Nagy L.G."/>
            <person name="Riley R."/>
            <person name="Tritt A."/>
            <person name="Adam C."/>
            <person name="Daum C."/>
            <person name="Floudas D."/>
            <person name="Sun H."/>
            <person name="Yadav J.S."/>
            <person name="Pangilinan J."/>
            <person name="Larsson K.H."/>
            <person name="Matsuura K."/>
            <person name="Barry K."/>
            <person name="Labutti K."/>
            <person name="Kuo R."/>
            <person name="Ohm R.A."/>
            <person name="Bhattacharya S.S."/>
            <person name="Shirouzu T."/>
            <person name="Yoshinaga Y."/>
            <person name="Martin F.M."/>
            <person name="Grigoriev I.V."/>
            <person name="Hibbett D.S."/>
        </authorList>
    </citation>
    <scope>NUCLEOTIDE SEQUENCE [LARGE SCALE GENOMIC DNA]</scope>
    <source>
        <strain evidence="2 3">CBS 109695</strain>
    </source>
</reference>
<dbReference type="AlphaFoldDB" id="A0A166EYP2"/>
<accession>A0A166EYP2</accession>
<protein>
    <submittedName>
        <fullName evidence="2">Uncharacterized protein</fullName>
    </submittedName>
</protein>
<name>A0A166EYP2_9AGAM</name>
<feature type="region of interest" description="Disordered" evidence="1">
    <location>
        <begin position="37"/>
        <end position="60"/>
    </location>
</feature>
<evidence type="ECO:0000313" key="3">
    <source>
        <dbReference type="Proteomes" id="UP000076532"/>
    </source>
</evidence>
<organism evidence="2 3">
    <name type="scientific">Athelia psychrophila</name>
    <dbReference type="NCBI Taxonomy" id="1759441"/>
    <lineage>
        <taxon>Eukaryota</taxon>
        <taxon>Fungi</taxon>
        <taxon>Dikarya</taxon>
        <taxon>Basidiomycota</taxon>
        <taxon>Agaricomycotina</taxon>
        <taxon>Agaricomycetes</taxon>
        <taxon>Agaricomycetidae</taxon>
        <taxon>Atheliales</taxon>
        <taxon>Atheliaceae</taxon>
        <taxon>Athelia</taxon>
    </lineage>
</organism>
<dbReference type="Proteomes" id="UP000076532">
    <property type="component" value="Unassembled WGS sequence"/>
</dbReference>
<proteinExistence type="predicted"/>
<sequence length="70" mass="7619">MREVWSHVAVIHSVVRRDSWSKLCRERLCRESHPLNLGGEQGGYDGSKNSSGTGGSGSGIGIWNTMARTC</sequence>
<keyword evidence="3" id="KW-1185">Reference proteome</keyword>